<dbReference type="EMBL" id="KJ569363">
    <property type="protein sequence ID" value="AIA77084.1"/>
    <property type="molecule type" value="Genomic_DNA"/>
</dbReference>
<name>A0A0E3DEC3_CRYST</name>
<comment type="function">
    <text evidence="15">Core subunit of the mitochondrial membrane respiratory chain NADH dehydrogenase (Complex I) which catalyzes electron transfer from NADH through the respiratory chain, using ubiquinone as an electron acceptor.</text>
</comment>
<proteinExistence type="inferred from homology"/>
<evidence type="ECO:0000256" key="8">
    <source>
        <dbReference type="ARBA" id="ARBA00022967"/>
    </source>
</evidence>
<evidence type="ECO:0000256" key="13">
    <source>
        <dbReference type="ARBA" id="ARBA00023128"/>
    </source>
</evidence>
<evidence type="ECO:0000256" key="12">
    <source>
        <dbReference type="ARBA" id="ARBA00023075"/>
    </source>
</evidence>
<keyword evidence="7 15" id="KW-0812">Transmembrane</keyword>
<dbReference type="Gene3D" id="1.10.287.3510">
    <property type="match status" value="1"/>
</dbReference>
<evidence type="ECO:0000256" key="1">
    <source>
        <dbReference type="ARBA" id="ARBA00004225"/>
    </source>
</evidence>
<keyword evidence="13 15" id="KW-0496">Mitochondrion</keyword>
<dbReference type="GO" id="GO:0016651">
    <property type="term" value="F:oxidoreductase activity, acting on NAD(P)H"/>
    <property type="evidence" value="ECO:0007669"/>
    <property type="project" value="InterPro"/>
</dbReference>
<feature type="transmembrane region" description="Helical" evidence="15">
    <location>
        <begin position="60"/>
        <end position="84"/>
    </location>
</feature>
<dbReference type="InterPro" id="IPR039428">
    <property type="entry name" value="NUOK/Mnh_C1-like"/>
</dbReference>
<dbReference type="EC" id="7.1.1.2" evidence="3 15"/>
<evidence type="ECO:0000256" key="5">
    <source>
        <dbReference type="ARBA" id="ARBA00022448"/>
    </source>
</evidence>
<dbReference type="GO" id="GO:0042773">
    <property type="term" value="P:ATP synthesis coupled electron transport"/>
    <property type="evidence" value="ECO:0007669"/>
    <property type="project" value="UniProtKB-UniRule"/>
</dbReference>
<dbReference type="InterPro" id="IPR001133">
    <property type="entry name" value="NADH_UbQ_OxRdtase_chain4L/K"/>
</dbReference>
<keyword evidence="10 15" id="KW-1133">Transmembrane helix</keyword>
<dbReference type="PANTHER" id="PTHR11434">
    <property type="entry name" value="NADH-UBIQUINONE OXIDOREDUCTASE SUBUNIT ND4L"/>
    <property type="match status" value="1"/>
</dbReference>
<evidence type="ECO:0000256" key="3">
    <source>
        <dbReference type="ARBA" id="ARBA00012944"/>
    </source>
</evidence>
<keyword evidence="5 15" id="KW-0813">Transport</keyword>
<dbReference type="PANTHER" id="PTHR11434:SF0">
    <property type="entry name" value="NADH-UBIQUINONE OXIDOREDUCTASE CHAIN 4L"/>
    <property type="match status" value="1"/>
</dbReference>
<geneLocation type="mitochondrion" evidence="16"/>
<keyword evidence="14 15" id="KW-0472">Membrane</keyword>
<dbReference type="GO" id="GO:0008137">
    <property type="term" value="F:NADH dehydrogenase (ubiquinone) activity"/>
    <property type="evidence" value="ECO:0007669"/>
    <property type="project" value="UniProtKB-EC"/>
</dbReference>
<dbReference type="GO" id="GO:0005743">
    <property type="term" value="C:mitochondrial inner membrane"/>
    <property type="evidence" value="ECO:0007669"/>
    <property type="project" value="UniProtKB-SubCell"/>
</dbReference>
<keyword evidence="8 15" id="KW-1278">Translocase</keyword>
<dbReference type="GO" id="GO:0030964">
    <property type="term" value="C:NADH dehydrogenase complex"/>
    <property type="evidence" value="ECO:0007669"/>
    <property type="project" value="TreeGrafter"/>
</dbReference>
<evidence type="ECO:0000256" key="9">
    <source>
        <dbReference type="ARBA" id="ARBA00022982"/>
    </source>
</evidence>
<protein>
    <recommendedName>
        <fullName evidence="4 15">NADH-ubiquinone oxidoreductase chain 4L</fullName>
        <ecNumber evidence="3 15">7.1.1.2</ecNumber>
    </recommendedName>
</protein>
<evidence type="ECO:0000313" key="16">
    <source>
        <dbReference type="EMBL" id="AIA77084.1"/>
    </source>
</evidence>
<evidence type="ECO:0000256" key="7">
    <source>
        <dbReference type="ARBA" id="ARBA00022692"/>
    </source>
</evidence>
<keyword evidence="6 15" id="KW-0679">Respiratory chain</keyword>
<keyword evidence="15" id="KW-0999">Mitochondrion inner membrane</keyword>
<evidence type="ECO:0000256" key="10">
    <source>
        <dbReference type="ARBA" id="ARBA00022989"/>
    </source>
</evidence>
<organism evidence="16">
    <name type="scientific">Cryptochiton stelleri</name>
    <name type="common">Giant gumboot chiton</name>
    <dbReference type="NCBI Taxonomy" id="6655"/>
    <lineage>
        <taxon>Eukaryota</taxon>
        <taxon>Metazoa</taxon>
        <taxon>Spiralia</taxon>
        <taxon>Lophotrochozoa</taxon>
        <taxon>Mollusca</taxon>
        <taxon>Polyplacophora</taxon>
        <taxon>Neoloricata</taxon>
        <taxon>Chitonida</taxon>
        <taxon>Acanthochitonina</taxon>
        <taxon>Mopaliidae</taxon>
        <taxon>Cryptochiton</taxon>
    </lineage>
</organism>
<reference evidence="16" key="1">
    <citation type="journal article" date="2015" name="J. Nat. Hist.">
        <title>Molecular phylogeny of Acanthochitonina (Mollusca: Polyplacophora: Chitonida): three new mitochondrial genomes, rearranged gene orders and systematics.</title>
        <authorList>
            <person name="Irisarri I."/>
            <person name="Eernisse D.J."/>
            <person name="Zardoya R."/>
        </authorList>
    </citation>
    <scope>NUCLEOTIDE SEQUENCE</scope>
</reference>
<sequence length="100" mass="10984">MTNFINPMFTLGLISTILALLTICFQRKHLLNALLALEILMVSIFMLMISLSHLMSNEGLTIFILLTMAAAEASIGLSLLVILIRCHGNDYVSSLSVNKC</sequence>
<gene>
    <name evidence="16" type="primary">nad4l</name>
</gene>
<feature type="transmembrane region" description="Helical" evidence="15">
    <location>
        <begin position="6"/>
        <end position="25"/>
    </location>
</feature>
<comment type="catalytic activity">
    <reaction evidence="15">
        <text>a ubiquinone + NADH + 5 H(+)(in) = a ubiquinol + NAD(+) + 4 H(+)(out)</text>
        <dbReference type="Rhea" id="RHEA:29091"/>
        <dbReference type="Rhea" id="RHEA-COMP:9565"/>
        <dbReference type="Rhea" id="RHEA-COMP:9566"/>
        <dbReference type="ChEBI" id="CHEBI:15378"/>
        <dbReference type="ChEBI" id="CHEBI:16389"/>
        <dbReference type="ChEBI" id="CHEBI:17976"/>
        <dbReference type="ChEBI" id="CHEBI:57540"/>
        <dbReference type="ChEBI" id="CHEBI:57945"/>
        <dbReference type="EC" id="7.1.1.2"/>
    </reaction>
</comment>
<keyword evidence="9 15" id="KW-0249">Electron transport</keyword>
<dbReference type="Pfam" id="PF00420">
    <property type="entry name" value="Oxidored_q2"/>
    <property type="match status" value="1"/>
</dbReference>
<evidence type="ECO:0000256" key="2">
    <source>
        <dbReference type="ARBA" id="ARBA00010519"/>
    </source>
</evidence>
<feature type="transmembrane region" description="Helical" evidence="15">
    <location>
        <begin position="32"/>
        <end position="54"/>
    </location>
</feature>
<evidence type="ECO:0000256" key="4">
    <source>
        <dbReference type="ARBA" id="ARBA00016612"/>
    </source>
</evidence>
<keyword evidence="11 15" id="KW-0520">NAD</keyword>
<dbReference type="AlphaFoldDB" id="A0A0E3DEC3"/>
<comment type="similarity">
    <text evidence="2 15">Belongs to the complex I subunit 4L family.</text>
</comment>
<evidence type="ECO:0000256" key="15">
    <source>
        <dbReference type="RuleBase" id="RU004419"/>
    </source>
</evidence>
<evidence type="ECO:0000256" key="14">
    <source>
        <dbReference type="ARBA" id="ARBA00023136"/>
    </source>
</evidence>
<accession>A0A0E3DEC3</accession>
<keyword evidence="12 15" id="KW-0830">Ubiquinone</keyword>
<evidence type="ECO:0000256" key="6">
    <source>
        <dbReference type="ARBA" id="ARBA00022660"/>
    </source>
</evidence>
<evidence type="ECO:0000256" key="11">
    <source>
        <dbReference type="ARBA" id="ARBA00023027"/>
    </source>
</evidence>
<comment type="subcellular location">
    <subcellularLocation>
        <location evidence="15">Mitochondrion inner membrane</location>
        <topology evidence="15">Multi-pass membrane protein</topology>
    </subcellularLocation>
    <subcellularLocation>
        <location evidence="1">Mitochondrion membrane</location>
        <topology evidence="1">Multi-pass membrane protein</topology>
    </subcellularLocation>
</comment>